<protein>
    <submittedName>
        <fullName evidence="1">Uncharacterized protein</fullName>
    </submittedName>
</protein>
<accession>A0A7W7TYK3</accession>
<gene>
    <name evidence="1" type="ORF">GGE06_001800</name>
</gene>
<proteinExistence type="predicted"/>
<reference evidence="1 2" key="1">
    <citation type="submission" date="2020-08" db="EMBL/GenBank/DDBJ databases">
        <title>Genomic Encyclopedia of Type Strains, Phase III (KMG-III): the genomes of soil and plant-associated and newly described type strains.</title>
        <authorList>
            <person name="Whitman W."/>
        </authorList>
    </citation>
    <scope>NUCLEOTIDE SEQUENCE [LARGE SCALE GENOMIC DNA]</scope>
    <source>
        <strain evidence="1 2">SFB5A</strain>
    </source>
</reference>
<name>A0A7W7TYK3_9ACTN</name>
<evidence type="ECO:0000313" key="1">
    <source>
        <dbReference type="EMBL" id="MBB4980892.1"/>
    </source>
</evidence>
<evidence type="ECO:0000313" key="2">
    <source>
        <dbReference type="Proteomes" id="UP000582643"/>
    </source>
</evidence>
<dbReference type="AlphaFoldDB" id="A0A7W7TYK3"/>
<comment type="caution">
    <text evidence="1">The sequence shown here is derived from an EMBL/GenBank/DDBJ whole genome shotgun (WGS) entry which is preliminary data.</text>
</comment>
<dbReference type="RefSeq" id="WP_116157039.1">
    <property type="nucleotide sequence ID" value="NZ_JACHJY010000002.1"/>
</dbReference>
<dbReference type="Proteomes" id="UP000582643">
    <property type="component" value="Unassembled WGS sequence"/>
</dbReference>
<keyword evidence="2" id="KW-1185">Reference proteome</keyword>
<dbReference type="EMBL" id="JACHJY010000002">
    <property type="protein sequence ID" value="MBB4980892.1"/>
    <property type="molecule type" value="Genomic_DNA"/>
</dbReference>
<organism evidence="1 2">
    <name type="scientific">Streptomyces nymphaeiformis</name>
    <dbReference type="NCBI Taxonomy" id="2663842"/>
    <lineage>
        <taxon>Bacteria</taxon>
        <taxon>Bacillati</taxon>
        <taxon>Actinomycetota</taxon>
        <taxon>Actinomycetes</taxon>
        <taxon>Kitasatosporales</taxon>
        <taxon>Streptomycetaceae</taxon>
        <taxon>Streptomyces</taxon>
    </lineage>
</organism>
<sequence>MVTTGSKGLDVRAPEAPVGGDEYVKDFRGTVERAGEMGRCDRRLVRRVKPLGLGESEPLHDVGERPAEVALVTVLMEDLLPCALHHRAGVEEHAVEVAARAGAEWT</sequence>